<evidence type="ECO:0000313" key="1">
    <source>
        <dbReference type="EMBL" id="MBO0517653.1"/>
    </source>
</evidence>
<accession>A0A939JKI1</accession>
<proteinExistence type="predicted"/>
<sequence>MALAAGILERGPGRELAEGITHMVEHVLRLASTWTHWDGRPRPVDDRVYTPHKAIRRVADHLVDHLAELEARLAGEETQPDHWHASATTTPADLAAFTQEDLEEAHSRLNRLARIWANRLDALTAAQLDVPQALNFVRAGQTPLPGTGWTFREIAAHLPGSAYYADSVGDLTPAATAAATPAATPAKEQTT</sequence>
<evidence type="ECO:0000313" key="2">
    <source>
        <dbReference type="Proteomes" id="UP000664167"/>
    </source>
</evidence>
<dbReference type="Proteomes" id="UP000664167">
    <property type="component" value="Unassembled WGS sequence"/>
</dbReference>
<protein>
    <recommendedName>
        <fullName evidence="3">DinB-like domain-containing protein</fullName>
    </recommendedName>
</protein>
<reference evidence="1" key="1">
    <citation type="submission" date="2021-03" db="EMBL/GenBank/DDBJ databases">
        <title>Streptomyces poriferae sp. nov., a novel marine sponge-derived Actinobacteria species with anti-MRSA activity.</title>
        <authorList>
            <person name="Sandoval-Powers M."/>
            <person name="Kralova S."/>
            <person name="Nguyen G.-S."/>
            <person name="Fawwal D."/>
            <person name="Degnes K."/>
            <person name="Klinkenberg G."/>
            <person name="Sletta H."/>
            <person name="Wentzel A."/>
            <person name="Liles M.R."/>
        </authorList>
    </citation>
    <scope>NUCLEOTIDE SEQUENCE</scope>
    <source>
        <strain evidence="1">DSM 41794</strain>
    </source>
</reference>
<evidence type="ECO:0008006" key="3">
    <source>
        <dbReference type="Google" id="ProtNLM"/>
    </source>
</evidence>
<keyword evidence="2" id="KW-1185">Reference proteome</keyword>
<name>A0A939JKI1_9ACTN</name>
<dbReference type="EMBL" id="JAFLRJ010000738">
    <property type="protein sequence ID" value="MBO0517653.1"/>
    <property type="molecule type" value="Genomic_DNA"/>
</dbReference>
<dbReference type="AlphaFoldDB" id="A0A939JKI1"/>
<gene>
    <name evidence="1" type="ORF">J0695_38770</name>
</gene>
<comment type="caution">
    <text evidence="1">The sequence shown here is derived from an EMBL/GenBank/DDBJ whole genome shotgun (WGS) entry which is preliminary data.</text>
</comment>
<organism evidence="1 2">
    <name type="scientific">Streptomyces beijiangensis</name>
    <dbReference type="NCBI Taxonomy" id="163361"/>
    <lineage>
        <taxon>Bacteria</taxon>
        <taxon>Bacillati</taxon>
        <taxon>Actinomycetota</taxon>
        <taxon>Actinomycetes</taxon>
        <taxon>Kitasatosporales</taxon>
        <taxon>Streptomycetaceae</taxon>
        <taxon>Streptomyces</taxon>
    </lineage>
</organism>